<proteinExistence type="predicted"/>
<sequence>MSGATGMTGMTGVTGPTAPNVTANYQYSSGPQVTTAAQIVYPLLGITGEGTAITQNADGTLTLAPNQAYYVDFSMDTRVQPGSTAGAGLYLNGGLVGGTGVSVSNNGATFVDTSLSGNGIVRTGATAGTLALRVASGPQASQFQTPAYSMFKIA</sequence>
<dbReference type="Proteomes" id="UP001580346">
    <property type="component" value="Unassembled WGS sequence"/>
</dbReference>
<evidence type="ECO:0000313" key="1">
    <source>
        <dbReference type="EMBL" id="MFB5270038.1"/>
    </source>
</evidence>
<evidence type="ECO:0008006" key="3">
    <source>
        <dbReference type="Google" id="ProtNLM"/>
    </source>
</evidence>
<organism evidence="1 2">
    <name type="scientific">Paenibacillus enshidis</name>
    <dbReference type="NCBI Taxonomy" id="1458439"/>
    <lineage>
        <taxon>Bacteria</taxon>
        <taxon>Bacillati</taxon>
        <taxon>Bacillota</taxon>
        <taxon>Bacilli</taxon>
        <taxon>Bacillales</taxon>
        <taxon>Paenibacillaceae</taxon>
        <taxon>Paenibacillus</taxon>
    </lineage>
</organism>
<dbReference type="Gene3D" id="2.60.120.40">
    <property type="match status" value="1"/>
</dbReference>
<gene>
    <name evidence="1" type="ORF">ACE41H_25105</name>
</gene>
<accession>A0ABV5B0M6</accession>
<name>A0ABV5B0M6_9BACL</name>
<dbReference type="RefSeq" id="WP_375358305.1">
    <property type="nucleotide sequence ID" value="NZ_JBHHMI010000070.1"/>
</dbReference>
<evidence type="ECO:0000313" key="2">
    <source>
        <dbReference type="Proteomes" id="UP001580346"/>
    </source>
</evidence>
<comment type="caution">
    <text evidence="1">The sequence shown here is derived from an EMBL/GenBank/DDBJ whole genome shotgun (WGS) entry which is preliminary data.</text>
</comment>
<dbReference type="InterPro" id="IPR008983">
    <property type="entry name" value="Tumour_necrosis_fac-like_dom"/>
</dbReference>
<protein>
    <recommendedName>
        <fullName evidence="3">BclA C-terminal domain-containing protein</fullName>
    </recommendedName>
</protein>
<keyword evidence="2" id="KW-1185">Reference proteome</keyword>
<reference evidence="1 2" key="1">
    <citation type="submission" date="2024-09" db="EMBL/GenBank/DDBJ databases">
        <title>Paenibacillus zeirhizospherea sp. nov., isolated from surface of the maize (Zea mays) roots in a horticulture field, Hungary.</title>
        <authorList>
            <person name="Marton D."/>
            <person name="Farkas M."/>
            <person name="Bedics A."/>
            <person name="Toth E."/>
            <person name="Tancsics A."/>
            <person name="Boka K."/>
            <person name="Maroti G."/>
            <person name="Kriszt B."/>
            <person name="Cserhati M."/>
        </authorList>
    </citation>
    <scope>NUCLEOTIDE SEQUENCE [LARGE SCALE GENOMIC DNA]</scope>
    <source>
        <strain evidence="1 2">KCTC 33519</strain>
    </source>
</reference>
<dbReference type="EMBL" id="JBHHMI010000070">
    <property type="protein sequence ID" value="MFB5270038.1"/>
    <property type="molecule type" value="Genomic_DNA"/>
</dbReference>